<evidence type="ECO:0000256" key="5">
    <source>
        <dbReference type="ARBA" id="ARBA00022737"/>
    </source>
</evidence>
<dbReference type="Pfam" id="PF01380">
    <property type="entry name" value="SIS"/>
    <property type="match status" value="2"/>
</dbReference>
<keyword evidence="4" id="KW-0808">Transferase</keyword>
<dbReference type="PANTHER" id="PTHR10937:SF0">
    <property type="entry name" value="GLUTAMINE--FRUCTOSE-6-PHOSPHATE TRANSAMINASE (ISOMERIZING)"/>
    <property type="match status" value="1"/>
</dbReference>
<dbReference type="InterPro" id="IPR046348">
    <property type="entry name" value="SIS_dom_sf"/>
</dbReference>
<protein>
    <recommendedName>
        <fullName evidence="2">glutamine--fructose-6-phosphate transaminase (isomerizing)</fullName>
        <ecNumber evidence="2">2.6.1.16</ecNumber>
    </recommendedName>
</protein>
<dbReference type="SUPFAM" id="SSF56235">
    <property type="entry name" value="N-terminal nucleophile aminohydrolases (Ntn hydrolases)"/>
    <property type="match status" value="1"/>
</dbReference>
<dbReference type="InterPro" id="IPR029055">
    <property type="entry name" value="Ntn_hydrolases_N"/>
</dbReference>
<evidence type="ECO:0000256" key="4">
    <source>
        <dbReference type="ARBA" id="ARBA00022679"/>
    </source>
</evidence>
<dbReference type="PROSITE" id="PS51278">
    <property type="entry name" value="GATASE_TYPE_2"/>
    <property type="match status" value="1"/>
</dbReference>
<feature type="domain" description="SIS" evidence="8">
    <location>
        <begin position="573"/>
        <end position="712"/>
    </location>
</feature>
<dbReference type="Proteomes" id="UP001195914">
    <property type="component" value="Unassembled WGS sequence"/>
</dbReference>
<evidence type="ECO:0000256" key="1">
    <source>
        <dbReference type="ARBA" id="ARBA00001031"/>
    </source>
</evidence>
<dbReference type="InterPro" id="IPR035490">
    <property type="entry name" value="GlmS/FrlB_SIS"/>
</dbReference>
<dbReference type="CDD" id="cd05008">
    <property type="entry name" value="SIS_GlmS_GlmD_1"/>
    <property type="match status" value="1"/>
</dbReference>
<evidence type="ECO:0000256" key="3">
    <source>
        <dbReference type="ARBA" id="ARBA00022576"/>
    </source>
</evidence>
<reference evidence="9" key="1">
    <citation type="journal article" date="2014" name="Nucleic Acids Res.">
        <title>The evolutionary dynamics of variant antigen genes in Babesia reveal a history of genomic innovation underlying host-parasite interaction.</title>
        <authorList>
            <person name="Jackson A.P."/>
            <person name="Otto T.D."/>
            <person name="Darby A."/>
            <person name="Ramaprasad A."/>
            <person name="Xia D."/>
            <person name="Echaide I.E."/>
            <person name="Farber M."/>
            <person name="Gahlot S."/>
            <person name="Gamble J."/>
            <person name="Gupta D."/>
            <person name="Gupta Y."/>
            <person name="Jackson L."/>
            <person name="Malandrin L."/>
            <person name="Malas T.B."/>
            <person name="Moussa E."/>
            <person name="Nair M."/>
            <person name="Reid A.J."/>
            <person name="Sanders M."/>
            <person name="Sharma J."/>
            <person name="Tracey A."/>
            <person name="Quail M.A."/>
            <person name="Weir W."/>
            <person name="Wastling J.M."/>
            <person name="Hall N."/>
            <person name="Willadsen P."/>
            <person name="Lingelbach K."/>
            <person name="Shiels B."/>
            <person name="Tait A."/>
            <person name="Berriman M."/>
            <person name="Allred D.R."/>
            <person name="Pain A."/>
        </authorList>
    </citation>
    <scope>NUCLEOTIDE SEQUENCE</scope>
    <source>
        <strain evidence="9">1802A</strain>
    </source>
</reference>
<sequence length="722" mass="79491">MHFCSDVRRLIDSSLSRSRDNQAASPRGGTLTNALLQRLAFPNVFNKVASCCGVVAYVGEESCRDILLNGIQSIRHRGYDSCGISTLSSDGRIEVTKCSSYKAPANCFDRLRERIGDRHADSKIGIAHTRWATMGPPTDQNAHPHCDLKQRVALVHNGTVTNTVEVFNEMCEELRLRGLNPNEIYNTDLKCPDSDSGAIAYIIGLQLDLGADIFTAIKNVVSRLEGSWAICLVNANNPTSLYVARFGCPVLVIKDKETRSVLVASEAVAFMERSDDFVALEDGDVMELNYEKVDELYRTRTVLPITKQIIRSTPEPYEFWIQKEVVEQILVGRVALQHFKLINASRELKDIKQRLEGVVDVTFDSEADLVNRELELISAIDPLDVVFEIPVHGDASLHDGTVLHHNIQLIAAGSSGHATRYVANLFQRHATFNTIEADDPTELTLYRYDNPDSTFIYVSQSGETLDTVKACNYLSQRNPNAFKIAVVNNLNTLLDRSCDLIMMINIGREISLASTKAFTVEIMLLMALLGYILQVQDTEGKHADFLTDVKASILAFGNGIKTMLQKEDQYERIAQRLAKTQNVYIIGSGEGHAIALEGALKLKEVTYIFAEGIASGAMKHGHLASVDSKEATPVFVIAAIGDQVTINAARQLKSRGAYIILMSADPTLGENLADEFIQLPLCGMLTAACAIVPIQIVAYKISIIKGRNPDTPRGLAKTVTVT</sequence>
<dbReference type="NCBIfam" id="NF001484">
    <property type="entry name" value="PRK00331.1"/>
    <property type="match status" value="1"/>
</dbReference>
<evidence type="ECO:0000256" key="2">
    <source>
        <dbReference type="ARBA" id="ARBA00012916"/>
    </source>
</evidence>
<feature type="domain" description="SIS" evidence="8">
    <location>
        <begin position="393"/>
        <end position="541"/>
    </location>
</feature>
<reference evidence="9" key="2">
    <citation type="submission" date="2021-05" db="EMBL/GenBank/DDBJ databases">
        <authorList>
            <person name="Pain A."/>
        </authorList>
    </citation>
    <scope>NUCLEOTIDE SEQUENCE</scope>
    <source>
        <strain evidence="9">1802A</strain>
    </source>
</reference>
<dbReference type="EMBL" id="JAHBMH010000033">
    <property type="protein sequence ID" value="KAK1937473.1"/>
    <property type="molecule type" value="Genomic_DNA"/>
</dbReference>
<dbReference type="PROSITE" id="PS51464">
    <property type="entry name" value="SIS"/>
    <property type="match status" value="2"/>
</dbReference>
<dbReference type="AlphaFoldDB" id="A0AAD9GFS7"/>
<dbReference type="InterPro" id="IPR035466">
    <property type="entry name" value="GlmS/AgaS_SIS"/>
</dbReference>
<dbReference type="Gene3D" id="3.60.20.10">
    <property type="entry name" value="Glutamine Phosphoribosylpyrophosphate, subunit 1, domain 1"/>
    <property type="match status" value="1"/>
</dbReference>
<comment type="catalytic activity">
    <reaction evidence="1">
        <text>D-fructose 6-phosphate + L-glutamine = D-glucosamine 6-phosphate + L-glutamate</text>
        <dbReference type="Rhea" id="RHEA:13237"/>
        <dbReference type="ChEBI" id="CHEBI:29985"/>
        <dbReference type="ChEBI" id="CHEBI:58359"/>
        <dbReference type="ChEBI" id="CHEBI:58725"/>
        <dbReference type="ChEBI" id="CHEBI:61527"/>
        <dbReference type="EC" id="2.6.1.16"/>
    </reaction>
</comment>
<keyword evidence="6" id="KW-0315">Glutamine amidotransferase</keyword>
<dbReference type="CDD" id="cd05009">
    <property type="entry name" value="SIS_GlmS_GlmD_2"/>
    <property type="match status" value="1"/>
</dbReference>
<dbReference type="GO" id="GO:0004360">
    <property type="term" value="F:glutamine-fructose-6-phosphate transaminase (isomerizing) activity"/>
    <property type="evidence" value="ECO:0007669"/>
    <property type="project" value="UniProtKB-EC"/>
</dbReference>
<comment type="caution">
    <text evidence="9">The sequence shown here is derived from an EMBL/GenBank/DDBJ whole genome shotgun (WGS) entry which is preliminary data.</text>
</comment>
<evidence type="ECO:0000256" key="6">
    <source>
        <dbReference type="ARBA" id="ARBA00022962"/>
    </source>
</evidence>
<evidence type="ECO:0000259" key="8">
    <source>
        <dbReference type="PROSITE" id="PS51464"/>
    </source>
</evidence>
<dbReference type="InterPro" id="IPR017932">
    <property type="entry name" value="GATase_2_dom"/>
</dbReference>
<dbReference type="SUPFAM" id="SSF53697">
    <property type="entry name" value="SIS domain"/>
    <property type="match status" value="1"/>
</dbReference>
<organism evidence="9 10">
    <name type="scientific">Babesia divergens</name>
    <dbReference type="NCBI Taxonomy" id="32595"/>
    <lineage>
        <taxon>Eukaryota</taxon>
        <taxon>Sar</taxon>
        <taxon>Alveolata</taxon>
        <taxon>Apicomplexa</taxon>
        <taxon>Aconoidasida</taxon>
        <taxon>Piroplasmida</taxon>
        <taxon>Babesiidae</taxon>
        <taxon>Babesia</taxon>
    </lineage>
</organism>
<accession>A0AAD9GFS7</accession>
<dbReference type="InterPro" id="IPR001347">
    <property type="entry name" value="SIS_dom"/>
</dbReference>
<evidence type="ECO:0000313" key="9">
    <source>
        <dbReference type="EMBL" id="KAK1937473.1"/>
    </source>
</evidence>
<keyword evidence="5" id="KW-0677">Repeat</keyword>
<dbReference type="GO" id="GO:0006487">
    <property type="term" value="P:protein N-linked glycosylation"/>
    <property type="evidence" value="ECO:0007669"/>
    <property type="project" value="TreeGrafter"/>
</dbReference>
<feature type="domain" description="Glutamine amidotransferase type-2" evidence="7">
    <location>
        <begin position="52"/>
        <end position="291"/>
    </location>
</feature>
<name>A0AAD9GFS7_BABDI</name>
<keyword evidence="3 9" id="KW-0032">Aminotransferase</keyword>
<dbReference type="PANTHER" id="PTHR10937">
    <property type="entry name" value="GLUCOSAMINE--FRUCTOSE-6-PHOSPHATE AMINOTRANSFERASE, ISOMERIZING"/>
    <property type="match status" value="1"/>
</dbReference>
<proteinExistence type="predicted"/>
<evidence type="ECO:0000313" key="10">
    <source>
        <dbReference type="Proteomes" id="UP001195914"/>
    </source>
</evidence>
<dbReference type="GO" id="GO:0006002">
    <property type="term" value="P:fructose 6-phosphate metabolic process"/>
    <property type="evidence" value="ECO:0007669"/>
    <property type="project" value="TreeGrafter"/>
</dbReference>
<dbReference type="Gene3D" id="3.40.50.10490">
    <property type="entry name" value="Glucose-6-phosphate isomerase like protein, domain 1"/>
    <property type="match status" value="2"/>
</dbReference>
<dbReference type="EC" id="2.6.1.16" evidence="2"/>
<dbReference type="GO" id="GO:0097367">
    <property type="term" value="F:carbohydrate derivative binding"/>
    <property type="evidence" value="ECO:0007669"/>
    <property type="project" value="InterPro"/>
</dbReference>
<evidence type="ECO:0000259" key="7">
    <source>
        <dbReference type="PROSITE" id="PS51278"/>
    </source>
</evidence>
<dbReference type="Pfam" id="PF13522">
    <property type="entry name" value="GATase_6"/>
    <property type="match status" value="1"/>
</dbReference>
<keyword evidence="10" id="KW-1185">Reference proteome</keyword>
<gene>
    <name evidence="9" type="ORF">X943_002109</name>
</gene>
<dbReference type="GO" id="GO:0006047">
    <property type="term" value="P:UDP-N-acetylglucosamine metabolic process"/>
    <property type="evidence" value="ECO:0007669"/>
    <property type="project" value="TreeGrafter"/>
</dbReference>